<proteinExistence type="predicted"/>
<reference evidence="2" key="2">
    <citation type="submission" date="2021-03" db="UniProtKB">
        <authorList>
            <consortium name="EnsemblPlants"/>
        </authorList>
    </citation>
    <scope>IDENTIFICATION</scope>
</reference>
<dbReference type="InterPro" id="IPR001810">
    <property type="entry name" value="F-box_dom"/>
</dbReference>
<dbReference type="AlphaFoldDB" id="A0A803LEI5"/>
<organism evidence="2 3">
    <name type="scientific">Chenopodium quinoa</name>
    <name type="common">Quinoa</name>
    <dbReference type="NCBI Taxonomy" id="63459"/>
    <lineage>
        <taxon>Eukaryota</taxon>
        <taxon>Viridiplantae</taxon>
        <taxon>Streptophyta</taxon>
        <taxon>Embryophyta</taxon>
        <taxon>Tracheophyta</taxon>
        <taxon>Spermatophyta</taxon>
        <taxon>Magnoliopsida</taxon>
        <taxon>eudicotyledons</taxon>
        <taxon>Gunneridae</taxon>
        <taxon>Pentapetalae</taxon>
        <taxon>Caryophyllales</taxon>
        <taxon>Chenopodiaceae</taxon>
        <taxon>Chenopodioideae</taxon>
        <taxon>Atripliceae</taxon>
        <taxon>Chenopodium</taxon>
    </lineage>
</organism>
<evidence type="ECO:0000313" key="2">
    <source>
        <dbReference type="EnsemblPlants" id="AUR62011591-RA:cds"/>
    </source>
</evidence>
<dbReference type="Pfam" id="PF24758">
    <property type="entry name" value="LRR_At5g56370"/>
    <property type="match status" value="1"/>
</dbReference>
<accession>A0A803LEI5</accession>
<dbReference type="EnsemblPlants" id="AUR62011591-RA">
    <property type="protein sequence ID" value="AUR62011591-RA:cds"/>
    <property type="gene ID" value="AUR62011591"/>
</dbReference>
<dbReference type="Proteomes" id="UP000596660">
    <property type="component" value="Unplaced"/>
</dbReference>
<sequence length="455" mass="51886">MDLSSNEKPPYSTTIWNIRKSSGNLLADRLSVLPDELLIQILSLLPTTDAVVMSILSRKMRSVFPLITSLDFDDSPISYCLKHPNRIDRFPAFVSFVIKAIHTYQSEHLSRFRLRIGRDFVTRSFSGCTIEGTGPCDKCCFPDLKFPLLNILIGFPLSHHGLRELDLRIQVRKPGEDQLPSEIFTCDTLEALKLDVNLGLHQVFTMPFFHLPKLKLFHFTTSIVSEKDFLNKLVSSCPLLEDLTVQAWWKDFPFTTVSSPSLRRLCLKLYQRLTEENSNSLHINTPNLKSLDYYGNLAVHYDIQNMQRLVKADININNVGYTSVSQEVDDPLQRTLSLIRPLSIVQHLSLAGLYVQILDFYGVKDYLPVFRNLKYLELGYRQFYWDKVLLAFLNCSPVLETLVFPQVSSQKNCDKEIHGDRTGDKFDPVSAETCISIGGIGHIRIPIPLEDLASN</sequence>
<dbReference type="PANTHER" id="PTHR31900:SF27">
    <property type="entry name" value="FBD DOMAIN-CONTAINING PROTEIN"/>
    <property type="match status" value="1"/>
</dbReference>
<dbReference type="Gene3D" id="3.80.10.10">
    <property type="entry name" value="Ribonuclease Inhibitor"/>
    <property type="match status" value="1"/>
</dbReference>
<reference evidence="2" key="1">
    <citation type="journal article" date="2017" name="Nature">
        <title>The genome of Chenopodium quinoa.</title>
        <authorList>
            <person name="Jarvis D.E."/>
            <person name="Ho Y.S."/>
            <person name="Lightfoot D.J."/>
            <person name="Schmoeckel S.M."/>
            <person name="Li B."/>
            <person name="Borm T.J.A."/>
            <person name="Ohyanagi H."/>
            <person name="Mineta K."/>
            <person name="Michell C.T."/>
            <person name="Saber N."/>
            <person name="Kharbatia N.M."/>
            <person name="Rupper R.R."/>
            <person name="Sharp A.R."/>
            <person name="Dally N."/>
            <person name="Boughton B.A."/>
            <person name="Woo Y.H."/>
            <person name="Gao G."/>
            <person name="Schijlen E.G.W.M."/>
            <person name="Guo X."/>
            <person name="Momin A.A."/>
            <person name="Negrao S."/>
            <person name="Al-Babili S."/>
            <person name="Gehring C."/>
            <person name="Roessner U."/>
            <person name="Jung C."/>
            <person name="Murphy K."/>
            <person name="Arold S.T."/>
            <person name="Gojobori T."/>
            <person name="van der Linden C.G."/>
            <person name="van Loo E.N."/>
            <person name="Jellen E.N."/>
            <person name="Maughan P.J."/>
            <person name="Tester M."/>
        </authorList>
    </citation>
    <scope>NUCLEOTIDE SEQUENCE [LARGE SCALE GENOMIC DNA]</scope>
    <source>
        <strain evidence="2">cv. PI 614886</strain>
    </source>
</reference>
<dbReference type="Gramene" id="AUR62011591-RA">
    <property type="protein sequence ID" value="AUR62011591-RA:cds"/>
    <property type="gene ID" value="AUR62011591"/>
</dbReference>
<dbReference type="InterPro" id="IPR036047">
    <property type="entry name" value="F-box-like_dom_sf"/>
</dbReference>
<protein>
    <recommendedName>
        <fullName evidence="1">F-box domain-containing protein</fullName>
    </recommendedName>
</protein>
<dbReference type="Pfam" id="PF00646">
    <property type="entry name" value="F-box"/>
    <property type="match status" value="1"/>
</dbReference>
<dbReference type="SMART" id="SM00256">
    <property type="entry name" value="FBOX"/>
    <property type="match status" value="1"/>
</dbReference>
<evidence type="ECO:0000313" key="3">
    <source>
        <dbReference type="Proteomes" id="UP000596660"/>
    </source>
</evidence>
<dbReference type="InterPro" id="IPR032675">
    <property type="entry name" value="LRR_dom_sf"/>
</dbReference>
<dbReference type="SUPFAM" id="SSF52047">
    <property type="entry name" value="RNI-like"/>
    <property type="match status" value="1"/>
</dbReference>
<dbReference type="InterPro" id="IPR050232">
    <property type="entry name" value="FBL13/AtMIF1-like"/>
</dbReference>
<dbReference type="PANTHER" id="PTHR31900">
    <property type="entry name" value="F-BOX/RNI SUPERFAMILY PROTEIN-RELATED"/>
    <property type="match status" value="1"/>
</dbReference>
<keyword evidence="3" id="KW-1185">Reference proteome</keyword>
<feature type="domain" description="F-box" evidence="1">
    <location>
        <begin position="27"/>
        <end position="63"/>
    </location>
</feature>
<evidence type="ECO:0000259" key="1">
    <source>
        <dbReference type="PROSITE" id="PS50181"/>
    </source>
</evidence>
<dbReference type="SUPFAM" id="SSF81383">
    <property type="entry name" value="F-box domain"/>
    <property type="match status" value="1"/>
</dbReference>
<dbReference type="InterPro" id="IPR055411">
    <property type="entry name" value="LRR_FXL15/At3g58940/PEG3-like"/>
</dbReference>
<dbReference type="PROSITE" id="PS50181">
    <property type="entry name" value="FBOX"/>
    <property type="match status" value="1"/>
</dbReference>
<name>A0A803LEI5_CHEQI</name>